<dbReference type="PANTHER" id="PTHR30537:SF26">
    <property type="entry name" value="GLYCINE CLEAVAGE SYSTEM TRANSCRIPTIONAL ACTIVATOR"/>
    <property type="match status" value="1"/>
</dbReference>
<sequence length="305" mass="34714">MKRRLPPLNAIRAFEAAARLESISDAADELSVTPTAISHQIRHLENLLDIKLFERSGRSITLTDQGARMLPDITRGMDSLAAAFAETYGNLDTNTVTISTTREFARFWLQPRLGDFYDAFPQLTLNIFASENAVDMSGSEIDVAVRYGGKPSEGSDEIELYQEYYVAAVSRELLIPNRAARIEFLTKKRLIDVRWENSSLTAPSWKAWFDAAGIKDFDSFRRMSFDAYNLAFDALRRGHGAALLSRTIVRSAEFRDEFVEMEGPQLPGYFYRVLRSPQGMRKRAVRQFVEWLEEEAPRSPISDHK</sequence>
<dbReference type="SUPFAM" id="SSF53850">
    <property type="entry name" value="Periplasmic binding protein-like II"/>
    <property type="match status" value="1"/>
</dbReference>
<dbReference type="Pfam" id="PF00126">
    <property type="entry name" value="HTH_1"/>
    <property type="match status" value="1"/>
</dbReference>
<feature type="domain" description="HTH lysR-type" evidence="5">
    <location>
        <begin position="6"/>
        <end position="63"/>
    </location>
</feature>
<evidence type="ECO:0000313" key="7">
    <source>
        <dbReference type="Proteomes" id="UP000630805"/>
    </source>
</evidence>
<dbReference type="InterPro" id="IPR005119">
    <property type="entry name" value="LysR_subst-bd"/>
</dbReference>
<proteinExistence type="inferred from homology"/>
<dbReference type="InterPro" id="IPR036388">
    <property type="entry name" value="WH-like_DNA-bd_sf"/>
</dbReference>
<dbReference type="Pfam" id="PF03466">
    <property type="entry name" value="LysR_substrate"/>
    <property type="match status" value="1"/>
</dbReference>
<dbReference type="EMBL" id="JABXWT010000008">
    <property type="protein sequence ID" value="NVO57034.1"/>
    <property type="molecule type" value="Genomic_DNA"/>
</dbReference>
<keyword evidence="3" id="KW-0238">DNA-binding</keyword>
<dbReference type="InterPro" id="IPR000847">
    <property type="entry name" value="LysR_HTH_N"/>
</dbReference>
<dbReference type="InterPro" id="IPR036390">
    <property type="entry name" value="WH_DNA-bd_sf"/>
</dbReference>
<dbReference type="PANTHER" id="PTHR30537">
    <property type="entry name" value="HTH-TYPE TRANSCRIPTIONAL REGULATOR"/>
    <property type="match status" value="1"/>
</dbReference>
<protein>
    <submittedName>
        <fullName evidence="6">LysR family transcriptional regulator</fullName>
    </submittedName>
</protein>
<keyword evidence="7" id="KW-1185">Reference proteome</keyword>
<evidence type="ECO:0000256" key="1">
    <source>
        <dbReference type="ARBA" id="ARBA00009437"/>
    </source>
</evidence>
<keyword evidence="2" id="KW-0805">Transcription regulation</keyword>
<dbReference type="SUPFAM" id="SSF46785">
    <property type="entry name" value="Winged helix' DNA-binding domain"/>
    <property type="match status" value="1"/>
</dbReference>
<dbReference type="Gene3D" id="3.40.190.10">
    <property type="entry name" value="Periplasmic binding protein-like II"/>
    <property type="match status" value="2"/>
</dbReference>
<dbReference type="PROSITE" id="PS50931">
    <property type="entry name" value="HTH_LYSR"/>
    <property type="match status" value="1"/>
</dbReference>
<dbReference type="Proteomes" id="UP000630805">
    <property type="component" value="Unassembled WGS sequence"/>
</dbReference>
<dbReference type="InterPro" id="IPR058163">
    <property type="entry name" value="LysR-type_TF_proteobact-type"/>
</dbReference>
<evidence type="ECO:0000256" key="4">
    <source>
        <dbReference type="ARBA" id="ARBA00023163"/>
    </source>
</evidence>
<evidence type="ECO:0000256" key="2">
    <source>
        <dbReference type="ARBA" id="ARBA00023015"/>
    </source>
</evidence>
<gene>
    <name evidence="6" type="ORF">HW561_14660</name>
</gene>
<dbReference type="RefSeq" id="WP_176866049.1">
    <property type="nucleotide sequence ID" value="NZ_JABXWT010000008.1"/>
</dbReference>
<keyword evidence="4" id="KW-0804">Transcription</keyword>
<evidence type="ECO:0000313" key="6">
    <source>
        <dbReference type="EMBL" id="NVO57034.1"/>
    </source>
</evidence>
<comment type="caution">
    <text evidence="6">The sequence shown here is derived from an EMBL/GenBank/DDBJ whole genome shotgun (WGS) entry which is preliminary data.</text>
</comment>
<accession>A0ABX2PVH3</accession>
<evidence type="ECO:0000256" key="3">
    <source>
        <dbReference type="ARBA" id="ARBA00023125"/>
    </source>
</evidence>
<organism evidence="6 7">
    <name type="scientific">Ruegeria haliotis</name>
    <dbReference type="NCBI Taxonomy" id="2747601"/>
    <lineage>
        <taxon>Bacteria</taxon>
        <taxon>Pseudomonadati</taxon>
        <taxon>Pseudomonadota</taxon>
        <taxon>Alphaproteobacteria</taxon>
        <taxon>Rhodobacterales</taxon>
        <taxon>Roseobacteraceae</taxon>
        <taxon>Ruegeria</taxon>
    </lineage>
</organism>
<name>A0ABX2PVH3_9RHOB</name>
<evidence type="ECO:0000259" key="5">
    <source>
        <dbReference type="PROSITE" id="PS50931"/>
    </source>
</evidence>
<comment type="similarity">
    <text evidence="1">Belongs to the LysR transcriptional regulatory family.</text>
</comment>
<dbReference type="Gene3D" id="1.10.10.10">
    <property type="entry name" value="Winged helix-like DNA-binding domain superfamily/Winged helix DNA-binding domain"/>
    <property type="match status" value="1"/>
</dbReference>
<reference evidence="6 7" key="1">
    <citation type="submission" date="2020-06" db="EMBL/GenBank/DDBJ databases">
        <authorList>
            <person name="Cao W.R."/>
        </authorList>
    </citation>
    <scope>NUCLEOTIDE SEQUENCE [LARGE SCALE GENOMIC DNA]</scope>
    <source>
        <strain evidence="6 7">B1Z28</strain>
    </source>
</reference>